<organism evidence="2 3">
    <name type="scientific">Armadillidium nasatum</name>
    <dbReference type="NCBI Taxonomy" id="96803"/>
    <lineage>
        <taxon>Eukaryota</taxon>
        <taxon>Metazoa</taxon>
        <taxon>Ecdysozoa</taxon>
        <taxon>Arthropoda</taxon>
        <taxon>Crustacea</taxon>
        <taxon>Multicrustacea</taxon>
        <taxon>Malacostraca</taxon>
        <taxon>Eumalacostraca</taxon>
        <taxon>Peracarida</taxon>
        <taxon>Isopoda</taxon>
        <taxon>Oniscidea</taxon>
        <taxon>Crinocheta</taxon>
        <taxon>Armadillidiidae</taxon>
        <taxon>Armadillidium</taxon>
    </lineage>
</organism>
<dbReference type="AlphaFoldDB" id="A0A5N5SVM4"/>
<dbReference type="OrthoDB" id="343907at2759"/>
<comment type="caution">
    <text evidence="2">The sequence shown here is derived from an EMBL/GenBank/DDBJ whole genome shotgun (WGS) entry which is preliminary data.</text>
</comment>
<dbReference type="InterPro" id="IPR015019">
    <property type="entry name" value="LAMTOR3"/>
</dbReference>
<dbReference type="FunFam" id="3.30.450.30:FF:000003">
    <property type="entry name" value="ragulator complex protein LAMTOR3 homolog"/>
    <property type="match status" value="1"/>
</dbReference>
<evidence type="ECO:0000313" key="2">
    <source>
        <dbReference type="EMBL" id="KAB7498273.1"/>
    </source>
</evidence>
<dbReference type="GO" id="GO:0071986">
    <property type="term" value="C:Ragulator complex"/>
    <property type="evidence" value="ECO:0007669"/>
    <property type="project" value="TreeGrafter"/>
</dbReference>
<accession>A0A5N5SVM4</accession>
<reference evidence="2 3" key="1">
    <citation type="journal article" date="2019" name="PLoS Biol.">
        <title>Sex chromosomes control vertical transmission of feminizing Wolbachia symbionts in an isopod.</title>
        <authorList>
            <person name="Becking T."/>
            <person name="Chebbi M.A."/>
            <person name="Giraud I."/>
            <person name="Moumen B."/>
            <person name="Laverre T."/>
            <person name="Caubet Y."/>
            <person name="Peccoud J."/>
            <person name="Gilbert C."/>
            <person name="Cordaux R."/>
        </authorList>
    </citation>
    <scope>NUCLEOTIDE SEQUENCE [LARGE SCALE GENOMIC DNA]</scope>
    <source>
        <strain evidence="2">ANa2</strain>
        <tissue evidence="2">Whole body excluding digestive tract and cuticle</tissue>
    </source>
</reference>
<dbReference type="SMART" id="SM01278">
    <property type="entry name" value="MAPKK1_Int"/>
    <property type="match status" value="1"/>
</dbReference>
<dbReference type="GO" id="GO:0032008">
    <property type="term" value="P:positive regulation of TOR signaling"/>
    <property type="evidence" value="ECO:0007669"/>
    <property type="project" value="TreeGrafter"/>
</dbReference>
<keyword evidence="3" id="KW-1185">Reference proteome</keyword>
<comment type="similarity">
    <text evidence="1">Belongs to the LAMTOR3 family.</text>
</comment>
<evidence type="ECO:0000256" key="1">
    <source>
        <dbReference type="ARBA" id="ARBA00005356"/>
    </source>
</evidence>
<sequence length="125" mass="13683">MIEDATSYMQSVLESYRKDGLHAIAVTDRDGVPLLKVADAEIPEHALRQNFLSTFGMATDQANKLGIGKNKLMVFAYSNIQIILFNKHPLLVTLIASVNANTGLLLKLEEQLHSLVSCISSLVDA</sequence>
<dbReference type="EMBL" id="SEYY01019430">
    <property type="protein sequence ID" value="KAB7498273.1"/>
    <property type="molecule type" value="Genomic_DNA"/>
</dbReference>
<dbReference type="PANTHER" id="PTHR13378">
    <property type="entry name" value="REGULATOR COMPLEX PROTEIN LAMTOR3"/>
    <property type="match status" value="1"/>
</dbReference>
<dbReference type="Gene3D" id="3.30.450.30">
    <property type="entry name" value="Dynein light chain 2a, cytoplasmic"/>
    <property type="match status" value="1"/>
</dbReference>
<gene>
    <name evidence="2" type="primary">lamtor3</name>
    <name evidence="2" type="ORF">Anas_04034</name>
</gene>
<dbReference type="SUPFAM" id="SSF103196">
    <property type="entry name" value="Roadblock/LC7 domain"/>
    <property type="match status" value="1"/>
</dbReference>
<dbReference type="PANTHER" id="PTHR13378:SF1">
    <property type="entry name" value="RAGULATOR COMPLEX PROTEIN LAMTOR3"/>
    <property type="match status" value="1"/>
</dbReference>
<dbReference type="Pfam" id="PF08923">
    <property type="entry name" value="MAPKK1_Int"/>
    <property type="match status" value="1"/>
</dbReference>
<name>A0A5N5SVM4_9CRUS</name>
<dbReference type="GO" id="GO:0071230">
    <property type="term" value="P:cellular response to amino acid stimulus"/>
    <property type="evidence" value="ECO:0007669"/>
    <property type="project" value="TreeGrafter"/>
</dbReference>
<proteinExistence type="inferred from homology"/>
<dbReference type="Proteomes" id="UP000326759">
    <property type="component" value="Unassembled WGS sequence"/>
</dbReference>
<evidence type="ECO:0000313" key="3">
    <source>
        <dbReference type="Proteomes" id="UP000326759"/>
    </source>
</evidence>
<protein>
    <submittedName>
        <fullName evidence="2">Ragulator complex protein LAMTOR3</fullName>
    </submittedName>
</protein>